<evidence type="ECO:0000259" key="4">
    <source>
        <dbReference type="SMART" id="SM01075"/>
    </source>
</evidence>
<feature type="region of interest" description="Disordered" evidence="3">
    <location>
        <begin position="72"/>
        <end position="215"/>
    </location>
</feature>
<dbReference type="Pfam" id="PF08839">
    <property type="entry name" value="CDT1"/>
    <property type="match status" value="1"/>
</dbReference>
<dbReference type="GO" id="GO:0030174">
    <property type="term" value="P:regulation of DNA-templated DNA replication initiation"/>
    <property type="evidence" value="ECO:0007669"/>
    <property type="project" value="InterPro"/>
</dbReference>
<feature type="domain" description="CDT1 Geminin-binding" evidence="4">
    <location>
        <begin position="257"/>
        <end position="411"/>
    </location>
</feature>
<comment type="similarity">
    <text evidence="1">Belongs to the Cdt1 family.</text>
</comment>
<dbReference type="PANTHER" id="PTHR28637:SF1">
    <property type="entry name" value="DNA REPLICATION FACTOR CDT1"/>
    <property type="match status" value="1"/>
</dbReference>
<dbReference type="InterPro" id="IPR038090">
    <property type="entry name" value="Cdt1_C_WH_dom_sf"/>
</dbReference>
<dbReference type="Pfam" id="PF16679">
    <property type="entry name" value="CDT1_C"/>
    <property type="match status" value="1"/>
</dbReference>
<dbReference type="GO" id="GO:0070182">
    <property type="term" value="F:DNA polymerase binding"/>
    <property type="evidence" value="ECO:0007669"/>
    <property type="project" value="TreeGrafter"/>
</dbReference>
<dbReference type="OrthoDB" id="341730at2759"/>
<dbReference type="GO" id="GO:0000278">
    <property type="term" value="P:mitotic cell cycle"/>
    <property type="evidence" value="ECO:0007669"/>
    <property type="project" value="TreeGrafter"/>
</dbReference>
<dbReference type="InterPro" id="IPR036390">
    <property type="entry name" value="WH_DNA-bd_sf"/>
</dbReference>
<dbReference type="SUPFAM" id="SSF46785">
    <property type="entry name" value="Winged helix' DNA-binding domain"/>
    <property type="match status" value="1"/>
</dbReference>
<feature type="region of interest" description="Disordered" evidence="3">
    <location>
        <begin position="27"/>
        <end position="49"/>
    </location>
</feature>
<organism evidence="5 6">
    <name type="scientific">Entomortierella parvispora</name>
    <dbReference type="NCBI Taxonomy" id="205924"/>
    <lineage>
        <taxon>Eukaryota</taxon>
        <taxon>Fungi</taxon>
        <taxon>Fungi incertae sedis</taxon>
        <taxon>Mucoromycota</taxon>
        <taxon>Mortierellomycotina</taxon>
        <taxon>Mortierellomycetes</taxon>
        <taxon>Mortierellales</taxon>
        <taxon>Mortierellaceae</taxon>
        <taxon>Entomortierella</taxon>
    </lineage>
</organism>
<keyword evidence="2" id="KW-0131">Cell cycle</keyword>
<sequence length="597" mass="65953">MASPIGIGAKKSKSALGRRTIVSKFAMSPTIADGDKQTGAQTPPSPAEEYFRRTGKAILTMEEKLASYKSLKEAADRKKNSATAPAKSAAKKSTTATTTKRAAGSKTIVPSANQSRLSFGKIETTTPAATTAKEELYEGGPSTDISSMTPPQSEDFRSNYDSDDESSPSQANDDLQEQQSLRDIHKEQNTVNEEKTLHKISATAEESPRSRLRSRLSTGSVMFGERSQASSQTDNIPSKSVLTCTTSVSSDSTEYPLPSHLSTLYTIFDGLEAVLTHLSSQKRNCFYHQHKKHVERHCGRNFELKHLAQFVTVMPEAYSLTTGLCLIDDTRGRSILIKRLELKEKTSGEFRPETERRREMFKERLLDHVKTEHEPFLQTTKSKGKGLLPGKWHEEFDLENVSEIKESPLPEYKAAVVDIRSYGIRIPSNSTVSAMGQKSSLAAPVSTQSSGVSATVASPAATRAKETLAAVKARMIQTHLELKSKREDRPPPEELHRQKIAQRLPSVFDIILFKRVNVIPVSDLTATLVKSSRQPISEQEGQESLEMMAKVLPEWCTIFKLTDGISYFKVLKVDSDGKPIIHSNQVLRGRLVEGGRS</sequence>
<dbReference type="PANTHER" id="PTHR28637">
    <property type="entry name" value="DNA REPLICATION FACTOR CDT1"/>
    <property type="match status" value="1"/>
</dbReference>
<name>A0A9P3LWS4_9FUNG</name>
<protein>
    <submittedName>
        <fullName evidence="5">Chromatin licensing and DNA replication factor 1</fullName>
    </submittedName>
</protein>
<dbReference type="InterPro" id="IPR032054">
    <property type="entry name" value="Cdt1_C"/>
</dbReference>
<feature type="compositionally biased region" description="Basic and acidic residues" evidence="3">
    <location>
        <begin position="180"/>
        <end position="197"/>
    </location>
</feature>
<dbReference type="InterPro" id="IPR045173">
    <property type="entry name" value="Cdt1"/>
</dbReference>
<dbReference type="SMART" id="SM01075">
    <property type="entry name" value="CDT1"/>
    <property type="match status" value="1"/>
</dbReference>
<dbReference type="GO" id="GO:0005634">
    <property type="term" value="C:nucleus"/>
    <property type="evidence" value="ECO:0007669"/>
    <property type="project" value="TreeGrafter"/>
</dbReference>
<gene>
    <name evidence="5" type="ORF">EMPS_05944</name>
</gene>
<dbReference type="EMBL" id="BQFW01000008">
    <property type="protein sequence ID" value="GJJ73586.1"/>
    <property type="molecule type" value="Genomic_DNA"/>
</dbReference>
<feature type="compositionally biased region" description="Polar residues" evidence="3">
    <location>
        <begin position="143"/>
        <end position="152"/>
    </location>
</feature>
<dbReference type="Gene3D" id="1.10.10.1420">
    <property type="entry name" value="DNA replication factor Cdt1, C-terminal WH domain"/>
    <property type="match status" value="1"/>
</dbReference>
<dbReference type="GO" id="GO:0071163">
    <property type="term" value="P:DNA replication preinitiation complex assembly"/>
    <property type="evidence" value="ECO:0007669"/>
    <property type="project" value="InterPro"/>
</dbReference>
<feature type="compositionally biased region" description="Low complexity" evidence="3">
    <location>
        <begin position="81"/>
        <end position="107"/>
    </location>
</feature>
<proteinExistence type="inferred from homology"/>
<keyword evidence="6" id="KW-1185">Reference proteome</keyword>
<evidence type="ECO:0000313" key="5">
    <source>
        <dbReference type="EMBL" id="GJJ73586.1"/>
    </source>
</evidence>
<evidence type="ECO:0000313" key="6">
    <source>
        <dbReference type="Proteomes" id="UP000827284"/>
    </source>
</evidence>
<dbReference type="AlphaFoldDB" id="A0A9P3LWS4"/>
<reference evidence="5" key="1">
    <citation type="submission" date="2021-11" db="EMBL/GenBank/DDBJ databases">
        <authorList>
            <person name="Herlambang A."/>
            <person name="Guo Y."/>
            <person name="Takashima Y."/>
            <person name="Nishizawa T."/>
        </authorList>
    </citation>
    <scope>NUCLEOTIDE SEQUENCE</scope>
    <source>
        <strain evidence="5">E1425</strain>
    </source>
</reference>
<dbReference type="InterPro" id="IPR014939">
    <property type="entry name" value="CDT1_Gemini-bd-like"/>
</dbReference>
<comment type="caution">
    <text evidence="5">The sequence shown here is derived from an EMBL/GenBank/DDBJ whole genome shotgun (WGS) entry which is preliminary data.</text>
</comment>
<dbReference type="Proteomes" id="UP000827284">
    <property type="component" value="Unassembled WGS sequence"/>
</dbReference>
<feature type="compositionally biased region" description="Polar residues" evidence="3">
    <location>
        <begin position="108"/>
        <end position="117"/>
    </location>
</feature>
<feature type="compositionally biased region" description="Polar residues" evidence="3">
    <location>
        <begin position="167"/>
        <end position="179"/>
    </location>
</feature>
<evidence type="ECO:0000256" key="2">
    <source>
        <dbReference type="ARBA" id="ARBA00023306"/>
    </source>
</evidence>
<evidence type="ECO:0000256" key="3">
    <source>
        <dbReference type="SAM" id="MobiDB-lite"/>
    </source>
</evidence>
<accession>A0A9P3LWS4</accession>
<reference evidence="5" key="2">
    <citation type="journal article" date="2022" name="Microbiol. Resour. Announc.">
        <title>Whole-Genome Sequence of Entomortierella parvispora E1425, a Mucoromycotan Fungus Associated with Burkholderiaceae-Related Endosymbiotic Bacteria.</title>
        <authorList>
            <person name="Herlambang A."/>
            <person name="Guo Y."/>
            <person name="Takashima Y."/>
            <person name="Narisawa K."/>
            <person name="Ohta H."/>
            <person name="Nishizawa T."/>
        </authorList>
    </citation>
    <scope>NUCLEOTIDE SEQUENCE</scope>
    <source>
        <strain evidence="5">E1425</strain>
    </source>
</reference>
<dbReference type="GO" id="GO:0003677">
    <property type="term" value="F:DNA binding"/>
    <property type="evidence" value="ECO:0007669"/>
    <property type="project" value="InterPro"/>
</dbReference>
<evidence type="ECO:0000256" key="1">
    <source>
        <dbReference type="ARBA" id="ARBA00008356"/>
    </source>
</evidence>
<dbReference type="GO" id="GO:0000076">
    <property type="term" value="P:DNA replication checkpoint signaling"/>
    <property type="evidence" value="ECO:0007669"/>
    <property type="project" value="TreeGrafter"/>
</dbReference>